<sequence length="413" mass="44025">MFQRQICCVFAWLRLISAACAEGPESLNVGPQLVRQLWSTPVAASESESSSPVRPLVCGNVVIVNEASGIRALQLQTGRPEWPVDDADPGALLSADGTPKPIQLDTGVCIDSHWIGLVAGDVVGTQLDQTRLVCLDLAAEGRLAWQRRARQFWNTDRAEFAGKPVEVGNLLFATLRSSGSTEVRIAAVDVQGTLKWIAEWPDAATTRSDHSQIVLTASPDGSLLFACTSTGRVSAWDVASGRLLWAAPGADEISSPSDGSLALLANESSLLILTGRLLAAILTQTGKTQWKCELPSPAKSLLGVADNRVIVSGTYLTAVDLTTGLRLWEIRPVVSGAQGAGTGLLNGQTIVWPTREELWTVDATTGTVLNRQFLKALTGVRGGTLTTAGQILLISEPDRLTAFAIKFEHQSQN</sequence>
<feature type="chain" id="PRO_5011641495" evidence="1">
    <location>
        <begin position="22"/>
        <end position="413"/>
    </location>
</feature>
<dbReference type="OrthoDB" id="223176at2"/>
<evidence type="ECO:0000259" key="2">
    <source>
        <dbReference type="Pfam" id="PF13360"/>
    </source>
</evidence>
<feature type="signal peptide" evidence="1">
    <location>
        <begin position="1"/>
        <end position="21"/>
    </location>
</feature>
<evidence type="ECO:0000256" key="1">
    <source>
        <dbReference type="SAM" id="SignalP"/>
    </source>
</evidence>
<proteinExistence type="predicted"/>
<dbReference type="SUPFAM" id="SSF50998">
    <property type="entry name" value="Quinoprotein alcohol dehydrogenase-like"/>
    <property type="match status" value="1"/>
</dbReference>
<feature type="domain" description="Pyrrolo-quinoline quinone repeat" evidence="2">
    <location>
        <begin position="231"/>
        <end position="376"/>
    </location>
</feature>
<organism evidence="3 4">
    <name type="scientific">Planctomicrobium piriforme</name>
    <dbReference type="NCBI Taxonomy" id="1576369"/>
    <lineage>
        <taxon>Bacteria</taxon>
        <taxon>Pseudomonadati</taxon>
        <taxon>Planctomycetota</taxon>
        <taxon>Planctomycetia</taxon>
        <taxon>Planctomycetales</taxon>
        <taxon>Planctomycetaceae</taxon>
        <taxon>Planctomicrobium</taxon>
    </lineage>
</organism>
<dbReference type="PANTHER" id="PTHR34512:SF30">
    <property type="entry name" value="OUTER MEMBRANE PROTEIN ASSEMBLY FACTOR BAMB"/>
    <property type="match status" value="1"/>
</dbReference>
<dbReference type="InterPro" id="IPR015943">
    <property type="entry name" value="WD40/YVTN_repeat-like_dom_sf"/>
</dbReference>
<dbReference type="RefSeq" id="WP_092053059.1">
    <property type="nucleotide sequence ID" value="NZ_FOQD01000014.1"/>
</dbReference>
<name>A0A1I3MWX3_9PLAN</name>
<gene>
    <name evidence="3" type="ORF">SAMN05421753_114129</name>
</gene>
<accession>A0A1I3MWX3</accession>
<dbReference type="InterPro" id="IPR011047">
    <property type="entry name" value="Quinoprotein_ADH-like_sf"/>
</dbReference>
<keyword evidence="4" id="KW-1185">Reference proteome</keyword>
<dbReference type="PANTHER" id="PTHR34512">
    <property type="entry name" value="CELL SURFACE PROTEIN"/>
    <property type="match status" value="1"/>
</dbReference>
<evidence type="ECO:0000313" key="3">
    <source>
        <dbReference type="EMBL" id="SFJ01255.1"/>
    </source>
</evidence>
<dbReference type="Proteomes" id="UP000199518">
    <property type="component" value="Unassembled WGS sequence"/>
</dbReference>
<dbReference type="AlphaFoldDB" id="A0A1I3MWX3"/>
<reference evidence="4" key="1">
    <citation type="submission" date="2016-10" db="EMBL/GenBank/DDBJ databases">
        <authorList>
            <person name="Varghese N."/>
            <person name="Submissions S."/>
        </authorList>
    </citation>
    <scope>NUCLEOTIDE SEQUENCE [LARGE SCALE GENOMIC DNA]</scope>
    <source>
        <strain evidence="4">DSM 26348</strain>
    </source>
</reference>
<dbReference type="Gene3D" id="2.130.10.10">
    <property type="entry name" value="YVTN repeat-like/Quinoprotein amine dehydrogenase"/>
    <property type="match status" value="1"/>
</dbReference>
<dbReference type="EMBL" id="FOQD01000014">
    <property type="protein sequence ID" value="SFJ01255.1"/>
    <property type="molecule type" value="Genomic_DNA"/>
</dbReference>
<dbReference type="InterPro" id="IPR018391">
    <property type="entry name" value="PQQ_b-propeller_rpt"/>
</dbReference>
<dbReference type="SMART" id="SM00564">
    <property type="entry name" value="PQQ"/>
    <property type="match status" value="2"/>
</dbReference>
<evidence type="ECO:0000313" key="4">
    <source>
        <dbReference type="Proteomes" id="UP000199518"/>
    </source>
</evidence>
<dbReference type="Pfam" id="PF13360">
    <property type="entry name" value="PQQ_2"/>
    <property type="match status" value="1"/>
</dbReference>
<keyword evidence="1" id="KW-0732">Signal</keyword>
<dbReference type="STRING" id="1576369.SAMN05421753_114129"/>
<protein>
    <submittedName>
        <fullName evidence="3">Outer membrane protein assembly factor BamB, contains PQQ-like beta-propeller repeat</fullName>
    </submittedName>
</protein>
<dbReference type="InterPro" id="IPR002372">
    <property type="entry name" value="PQQ_rpt_dom"/>
</dbReference>